<dbReference type="PANTHER" id="PTHR45527:SF1">
    <property type="entry name" value="FATTY ACID SYNTHASE"/>
    <property type="match status" value="1"/>
</dbReference>
<dbReference type="SUPFAM" id="SSF52777">
    <property type="entry name" value="CoA-dependent acyltransferases"/>
    <property type="match status" value="1"/>
</dbReference>
<dbReference type="SMART" id="SM00823">
    <property type="entry name" value="PKS_PP"/>
    <property type="match status" value="1"/>
</dbReference>
<dbReference type="InterPro" id="IPR036736">
    <property type="entry name" value="ACP-like_sf"/>
</dbReference>
<evidence type="ECO:0000256" key="4">
    <source>
        <dbReference type="ARBA" id="ARBA00022553"/>
    </source>
</evidence>
<dbReference type="FunFam" id="3.40.50.980:FF:000002">
    <property type="entry name" value="Enterobactin synthetase component F"/>
    <property type="match status" value="1"/>
</dbReference>
<evidence type="ECO:0000259" key="5">
    <source>
        <dbReference type="PROSITE" id="PS50075"/>
    </source>
</evidence>
<dbReference type="InterPro" id="IPR006162">
    <property type="entry name" value="Ppantetheine_attach_site"/>
</dbReference>
<dbReference type="InterPro" id="IPR045851">
    <property type="entry name" value="AMP-bd_C_sf"/>
</dbReference>
<dbReference type="FunFam" id="1.10.1200.10:FF:000005">
    <property type="entry name" value="Nonribosomal peptide synthetase 1"/>
    <property type="match status" value="1"/>
</dbReference>
<dbReference type="SUPFAM" id="SSF47336">
    <property type="entry name" value="ACP-like"/>
    <property type="match status" value="1"/>
</dbReference>
<dbReference type="Proteomes" id="UP000528460">
    <property type="component" value="Unassembled WGS sequence"/>
</dbReference>
<dbReference type="GO" id="GO:0003824">
    <property type="term" value="F:catalytic activity"/>
    <property type="evidence" value="ECO:0007669"/>
    <property type="project" value="InterPro"/>
</dbReference>
<dbReference type="GO" id="GO:0044550">
    <property type="term" value="P:secondary metabolite biosynthetic process"/>
    <property type="evidence" value="ECO:0007669"/>
    <property type="project" value="TreeGrafter"/>
</dbReference>
<evidence type="ECO:0000256" key="1">
    <source>
        <dbReference type="ARBA" id="ARBA00001957"/>
    </source>
</evidence>
<dbReference type="PANTHER" id="PTHR45527">
    <property type="entry name" value="NONRIBOSOMAL PEPTIDE SYNTHETASE"/>
    <property type="match status" value="1"/>
</dbReference>
<dbReference type="InterPro" id="IPR042099">
    <property type="entry name" value="ANL_N_sf"/>
</dbReference>
<evidence type="ECO:0000313" key="6">
    <source>
        <dbReference type="EMBL" id="NOK15219.1"/>
    </source>
</evidence>
<accession>A0A7Y4NIK5</accession>
<organism evidence="6 7">
    <name type="scientific">Corallococcus exercitus</name>
    <dbReference type="NCBI Taxonomy" id="2316736"/>
    <lineage>
        <taxon>Bacteria</taxon>
        <taxon>Pseudomonadati</taxon>
        <taxon>Myxococcota</taxon>
        <taxon>Myxococcia</taxon>
        <taxon>Myxococcales</taxon>
        <taxon>Cystobacterineae</taxon>
        <taxon>Myxococcaceae</taxon>
        <taxon>Corallococcus</taxon>
    </lineage>
</organism>
<dbReference type="EMBL" id="JABFJW010000690">
    <property type="protein sequence ID" value="NOK15219.1"/>
    <property type="molecule type" value="Genomic_DNA"/>
</dbReference>
<dbReference type="Gene3D" id="3.30.300.30">
    <property type="match status" value="1"/>
</dbReference>
<comment type="cofactor">
    <cofactor evidence="1">
        <name>pantetheine 4'-phosphate</name>
        <dbReference type="ChEBI" id="CHEBI:47942"/>
    </cofactor>
</comment>
<reference evidence="6 7" key="1">
    <citation type="submission" date="2020-05" db="EMBL/GenBank/DDBJ databases">
        <authorList>
            <person name="Whitworth D."/>
        </authorList>
    </citation>
    <scope>NUCLEOTIDE SEQUENCE [LARGE SCALE GENOMIC DNA]</scope>
    <source>
        <strain evidence="6 7">CA046A</strain>
    </source>
</reference>
<feature type="non-terminal residue" evidence="6">
    <location>
        <position position="542"/>
    </location>
</feature>
<dbReference type="GO" id="GO:0005829">
    <property type="term" value="C:cytosol"/>
    <property type="evidence" value="ECO:0007669"/>
    <property type="project" value="TreeGrafter"/>
</dbReference>
<dbReference type="FunFam" id="2.30.38.10:FF:000001">
    <property type="entry name" value="Non-ribosomal peptide synthetase PvdI"/>
    <property type="match status" value="1"/>
</dbReference>
<dbReference type="GO" id="GO:0031177">
    <property type="term" value="F:phosphopantetheine binding"/>
    <property type="evidence" value="ECO:0007669"/>
    <property type="project" value="InterPro"/>
</dbReference>
<sequence>AHGPVVNRLRWMQSAYNLGTSDVVLQKTPFSFDVSVWEFFWPLMTGARLVVARPGGHQEPAYLARLIAEAGVTTLHFVPSMLQVFLEEPGLESCTSLRRVVCSGEALPVELAERCLRRLPWAGLHNLYGPTEAAVDVTFHQCLPGESRRSVPIGRPVANTQIRLLDSRMEPVPVGVPGELFIGGVQVGRGYLGRPELTAERFIPDAFSGTPGARLYRTGDVARWLPDGAIEYVGRADFQVKVRGLRIELGEIEASLEQHPGVRQAVVVAREDAAGDKRLVAYVACRSGAETVDVSALRSRLHEKLPEYMVPSAFVVLDALPLTPSGKVDRKALPVPEAPVSTAEYVAPRNPTEEKLAALWAQVLRVPRVGATDHFFELGGHSLLATQLVSRIRSAFSVELPLRVLFEAPTLSRLALRVEEALQAAEGIALPPPSAIARGDEAPLSFAQQRLWFLDQLQPGTATYNIPSALHLEGPLDLSALERSFRELLQRHESLRTTFHAHAGEPVQRFHATADFTLDVRDLEHLASDTREAEARRLAGAE</sequence>
<dbReference type="AlphaFoldDB" id="A0A7Y4NIK5"/>
<dbReference type="PROSITE" id="PS00012">
    <property type="entry name" value="PHOSPHOPANTETHEINE"/>
    <property type="match status" value="1"/>
</dbReference>
<feature type="non-terminal residue" evidence="6">
    <location>
        <position position="1"/>
    </location>
</feature>
<protein>
    <submittedName>
        <fullName evidence="6">AMP-binding protein</fullName>
    </submittedName>
</protein>
<dbReference type="Gene3D" id="1.10.1200.10">
    <property type="entry name" value="ACP-like"/>
    <property type="match status" value="1"/>
</dbReference>
<dbReference type="PROSITE" id="PS50075">
    <property type="entry name" value="CARRIER"/>
    <property type="match status" value="1"/>
</dbReference>
<dbReference type="InterPro" id="IPR020806">
    <property type="entry name" value="PKS_PP-bd"/>
</dbReference>
<evidence type="ECO:0000256" key="3">
    <source>
        <dbReference type="ARBA" id="ARBA00022450"/>
    </source>
</evidence>
<dbReference type="Pfam" id="PF00668">
    <property type="entry name" value="Condensation"/>
    <property type="match status" value="1"/>
</dbReference>
<dbReference type="GO" id="GO:0043041">
    <property type="term" value="P:amino acid activation for nonribosomal peptide biosynthetic process"/>
    <property type="evidence" value="ECO:0007669"/>
    <property type="project" value="TreeGrafter"/>
</dbReference>
<comment type="caution">
    <text evidence="6">The sequence shown here is derived from an EMBL/GenBank/DDBJ whole genome shotgun (WGS) entry which is preliminary data.</text>
</comment>
<dbReference type="InterPro" id="IPR009081">
    <property type="entry name" value="PP-bd_ACP"/>
</dbReference>
<dbReference type="Gene3D" id="3.40.50.12780">
    <property type="entry name" value="N-terminal domain of ligase-like"/>
    <property type="match status" value="1"/>
</dbReference>
<dbReference type="Pfam" id="PF00501">
    <property type="entry name" value="AMP-binding"/>
    <property type="match status" value="1"/>
</dbReference>
<keyword evidence="3" id="KW-0596">Phosphopantetheine</keyword>
<dbReference type="InterPro" id="IPR023213">
    <property type="entry name" value="CAT-like_dom_sf"/>
</dbReference>
<proteinExistence type="inferred from homology"/>
<dbReference type="InterPro" id="IPR025110">
    <property type="entry name" value="AMP-bd_C"/>
</dbReference>
<name>A0A7Y4NIK5_9BACT</name>
<dbReference type="InterPro" id="IPR000873">
    <property type="entry name" value="AMP-dep_synth/lig_dom"/>
</dbReference>
<keyword evidence="4" id="KW-0597">Phosphoprotein</keyword>
<dbReference type="Pfam" id="PF13193">
    <property type="entry name" value="AMP-binding_C"/>
    <property type="match status" value="1"/>
</dbReference>
<evidence type="ECO:0000256" key="2">
    <source>
        <dbReference type="ARBA" id="ARBA00006432"/>
    </source>
</evidence>
<gene>
    <name evidence="6" type="ORF">HNS30_40065</name>
</gene>
<dbReference type="SUPFAM" id="SSF56801">
    <property type="entry name" value="Acetyl-CoA synthetase-like"/>
    <property type="match status" value="1"/>
</dbReference>
<dbReference type="FunFam" id="3.30.300.30:FF:000010">
    <property type="entry name" value="Enterobactin synthetase component F"/>
    <property type="match status" value="1"/>
</dbReference>
<dbReference type="Pfam" id="PF00550">
    <property type="entry name" value="PP-binding"/>
    <property type="match status" value="1"/>
</dbReference>
<evidence type="ECO:0000313" key="7">
    <source>
        <dbReference type="Proteomes" id="UP000528460"/>
    </source>
</evidence>
<dbReference type="Gene3D" id="3.30.559.10">
    <property type="entry name" value="Chloramphenicol acetyltransferase-like domain"/>
    <property type="match status" value="1"/>
</dbReference>
<dbReference type="InterPro" id="IPR001242">
    <property type="entry name" value="Condensation_dom"/>
</dbReference>
<feature type="domain" description="Carrier" evidence="5">
    <location>
        <begin position="347"/>
        <end position="422"/>
    </location>
</feature>
<comment type="similarity">
    <text evidence="2">Belongs to the ATP-dependent AMP-binding enzyme family.</text>
</comment>